<dbReference type="GO" id="GO:0005829">
    <property type="term" value="C:cytosol"/>
    <property type="evidence" value="ECO:0007669"/>
    <property type="project" value="TreeGrafter"/>
</dbReference>
<name>A0A7J8J8N0_MOLMO</name>
<dbReference type="InterPro" id="IPR029056">
    <property type="entry name" value="Ribokinase-like"/>
</dbReference>
<evidence type="ECO:0000256" key="3">
    <source>
        <dbReference type="ARBA" id="ARBA00022679"/>
    </source>
</evidence>
<dbReference type="PANTHER" id="PTHR10534:SF2">
    <property type="entry name" value="PYRIDOXAL KINASE"/>
    <property type="match status" value="1"/>
</dbReference>
<evidence type="ECO:0000256" key="4">
    <source>
        <dbReference type="ARBA" id="ARBA00022741"/>
    </source>
</evidence>
<evidence type="ECO:0000256" key="6">
    <source>
        <dbReference type="ARBA" id="ARBA00022840"/>
    </source>
</evidence>
<dbReference type="AlphaFoldDB" id="A0A7J8J8N0"/>
<comment type="caution">
    <text evidence="8">The sequence shown here is derived from an EMBL/GenBank/DDBJ whole genome shotgun (WGS) entry which is preliminary data.</text>
</comment>
<dbReference type="EC" id="2.7.1.35" evidence="2"/>
<dbReference type="GO" id="GO:0005524">
    <property type="term" value="F:ATP binding"/>
    <property type="evidence" value="ECO:0007669"/>
    <property type="project" value="UniProtKB-KW"/>
</dbReference>
<protein>
    <recommendedName>
        <fullName evidence="2">pyridoxal kinase</fullName>
        <ecNumber evidence="2">2.7.1.35</ecNumber>
    </recommendedName>
    <alternativeName>
        <fullName evidence="7">Pyridoxine kinase</fullName>
    </alternativeName>
</protein>
<dbReference type="Proteomes" id="UP000550707">
    <property type="component" value="Unassembled WGS sequence"/>
</dbReference>
<evidence type="ECO:0000256" key="7">
    <source>
        <dbReference type="ARBA" id="ARBA00032808"/>
    </source>
</evidence>
<accession>A0A7J8J8N0</accession>
<dbReference type="PANTHER" id="PTHR10534">
    <property type="entry name" value="PYRIDOXAL KINASE"/>
    <property type="match status" value="1"/>
</dbReference>
<dbReference type="GO" id="GO:0008478">
    <property type="term" value="F:pyridoxal kinase activity"/>
    <property type="evidence" value="ECO:0007669"/>
    <property type="project" value="UniProtKB-EC"/>
</dbReference>
<dbReference type="InterPro" id="IPR004625">
    <property type="entry name" value="PyrdxlKinase"/>
</dbReference>
<keyword evidence="6" id="KW-0067">ATP-binding</keyword>
<dbReference type="Gene3D" id="3.40.1190.20">
    <property type="match status" value="1"/>
</dbReference>
<dbReference type="InParanoid" id="A0A7J8J8N0"/>
<sequence>MLHSMGPNTMVITSSDLPSLLGSNNLILLGSQKIWHPDGCMVTESIHMNICKVDAFFIGTRDLFAVMLLAWINEHSNNLKEACDKTVGHAPCSQQTIKCVKAQPREEQKPSPAQLVLRMVQSKRDIKNPEIVVQATVL</sequence>
<keyword evidence="4" id="KW-0547">Nucleotide-binding</keyword>
<evidence type="ECO:0000313" key="8">
    <source>
        <dbReference type="EMBL" id="KAF6492502.1"/>
    </source>
</evidence>
<evidence type="ECO:0000256" key="1">
    <source>
        <dbReference type="ARBA" id="ARBA00008805"/>
    </source>
</evidence>
<keyword evidence="5" id="KW-0418">Kinase</keyword>
<evidence type="ECO:0000256" key="2">
    <source>
        <dbReference type="ARBA" id="ARBA00012104"/>
    </source>
</evidence>
<keyword evidence="9" id="KW-1185">Reference proteome</keyword>
<keyword evidence="3" id="KW-0808">Transferase</keyword>
<comment type="similarity">
    <text evidence="1">Belongs to the pyridoxine kinase family.</text>
</comment>
<dbReference type="SUPFAM" id="SSF53613">
    <property type="entry name" value="Ribokinase-like"/>
    <property type="match status" value="1"/>
</dbReference>
<evidence type="ECO:0000313" key="9">
    <source>
        <dbReference type="Proteomes" id="UP000550707"/>
    </source>
</evidence>
<dbReference type="GO" id="GO:0009443">
    <property type="term" value="P:pyridoxal 5'-phosphate salvage"/>
    <property type="evidence" value="ECO:0007669"/>
    <property type="project" value="InterPro"/>
</dbReference>
<dbReference type="EMBL" id="JACASF010000002">
    <property type="protein sequence ID" value="KAF6492502.1"/>
    <property type="molecule type" value="Genomic_DNA"/>
</dbReference>
<organism evidence="8 9">
    <name type="scientific">Molossus molossus</name>
    <name type="common">Pallas' mastiff bat</name>
    <name type="synonym">Vespertilio molossus</name>
    <dbReference type="NCBI Taxonomy" id="27622"/>
    <lineage>
        <taxon>Eukaryota</taxon>
        <taxon>Metazoa</taxon>
        <taxon>Chordata</taxon>
        <taxon>Craniata</taxon>
        <taxon>Vertebrata</taxon>
        <taxon>Euteleostomi</taxon>
        <taxon>Mammalia</taxon>
        <taxon>Eutheria</taxon>
        <taxon>Laurasiatheria</taxon>
        <taxon>Chiroptera</taxon>
        <taxon>Yangochiroptera</taxon>
        <taxon>Molossidae</taxon>
        <taxon>Molossus</taxon>
    </lineage>
</organism>
<reference evidence="8 9" key="1">
    <citation type="journal article" date="2020" name="Nature">
        <title>Six reference-quality genomes reveal evolution of bat adaptations.</title>
        <authorList>
            <person name="Jebb D."/>
            <person name="Huang Z."/>
            <person name="Pippel M."/>
            <person name="Hughes G.M."/>
            <person name="Lavrichenko K."/>
            <person name="Devanna P."/>
            <person name="Winkler S."/>
            <person name="Jermiin L.S."/>
            <person name="Skirmuntt E.C."/>
            <person name="Katzourakis A."/>
            <person name="Burkitt-Gray L."/>
            <person name="Ray D.A."/>
            <person name="Sullivan K.A.M."/>
            <person name="Roscito J.G."/>
            <person name="Kirilenko B.M."/>
            <person name="Davalos L.M."/>
            <person name="Corthals A.P."/>
            <person name="Power M.L."/>
            <person name="Jones G."/>
            <person name="Ransome R.D."/>
            <person name="Dechmann D.K.N."/>
            <person name="Locatelli A.G."/>
            <person name="Puechmaille S.J."/>
            <person name="Fedrigo O."/>
            <person name="Jarvis E.D."/>
            <person name="Hiller M."/>
            <person name="Vernes S.C."/>
            <person name="Myers E.W."/>
            <person name="Teeling E.C."/>
        </authorList>
    </citation>
    <scope>NUCLEOTIDE SEQUENCE [LARGE SCALE GENOMIC DNA]</scope>
    <source>
        <strain evidence="8">MMolMol1</strain>
        <tissue evidence="8">Muscle</tissue>
    </source>
</reference>
<proteinExistence type="inferred from homology"/>
<evidence type="ECO:0000256" key="5">
    <source>
        <dbReference type="ARBA" id="ARBA00022777"/>
    </source>
</evidence>
<gene>
    <name evidence="8" type="ORF">HJG59_009692</name>
</gene>